<feature type="transmembrane region" description="Helical" evidence="7">
    <location>
        <begin position="319"/>
        <end position="341"/>
    </location>
</feature>
<keyword evidence="10" id="KW-1185">Reference proteome</keyword>
<dbReference type="RefSeq" id="WP_345014514.1">
    <property type="nucleotide sequence ID" value="NZ_BAABFC010000024.1"/>
</dbReference>
<keyword evidence="9" id="KW-0808">Transferase</keyword>
<dbReference type="Pfam" id="PF01757">
    <property type="entry name" value="Acyl_transf_3"/>
    <property type="match status" value="1"/>
</dbReference>
<dbReference type="EMBL" id="BAABFC010000024">
    <property type="protein sequence ID" value="GAA4503411.1"/>
    <property type="molecule type" value="Genomic_DNA"/>
</dbReference>
<feature type="domain" description="Acyltransferase 3" evidence="8">
    <location>
        <begin position="4"/>
        <end position="315"/>
    </location>
</feature>
<evidence type="ECO:0000313" key="10">
    <source>
        <dbReference type="Proteomes" id="UP001501321"/>
    </source>
</evidence>
<comment type="similarity">
    <text evidence="2">Belongs to the acyltransferase 3 family.</text>
</comment>
<feature type="transmembrane region" description="Helical" evidence="7">
    <location>
        <begin position="159"/>
        <end position="179"/>
    </location>
</feature>
<comment type="subcellular location">
    <subcellularLocation>
        <location evidence="1">Cell membrane</location>
        <topology evidence="1">Multi-pass membrane protein</topology>
    </subcellularLocation>
</comment>
<dbReference type="PANTHER" id="PTHR40074">
    <property type="entry name" value="O-ACETYLTRANSFERASE WECH"/>
    <property type="match status" value="1"/>
</dbReference>
<evidence type="ECO:0000256" key="2">
    <source>
        <dbReference type="ARBA" id="ARBA00007400"/>
    </source>
</evidence>
<keyword evidence="6 7" id="KW-0472">Membrane</keyword>
<reference evidence="10" key="1">
    <citation type="journal article" date="2019" name="Int. J. Syst. Evol. Microbiol.">
        <title>The Global Catalogue of Microorganisms (GCM) 10K type strain sequencing project: providing services to taxonomists for standard genome sequencing and annotation.</title>
        <authorList>
            <consortium name="The Broad Institute Genomics Platform"/>
            <consortium name="The Broad Institute Genome Sequencing Center for Infectious Disease"/>
            <person name="Wu L."/>
            <person name="Ma J."/>
        </authorList>
    </citation>
    <scope>NUCLEOTIDE SEQUENCE [LARGE SCALE GENOMIC DNA]</scope>
    <source>
        <strain evidence="10">JCM 32226</strain>
    </source>
</reference>
<organism evidence="9 10">
    <name type="scientific">Pseudaeromonas paramecii</name>
    <dbReference type="NCBI Taxonomy" id="2138166"/>
    <lineage>
        <taxon>Bacteria</taxon>
        <taxon>Pseudomonadati</taxon>
        <taxon>Pseudomonadota</taxon>
        <taxon>Gammaproteobacteria</taxon>
        <taxon>Aeromonadales</taxon>
        <taxon>Aeromonadaceae</taxon>
        <taxon>Pseudaeromonas</taxon>
    </lineage>
</organism>
<dbReference type="PANTHER" id="PTHR40074:SF2">
    <property type="entry name" value="O-ACETYLTRANSFERASE WECH"/>
    <property type="match status" value="1"/>
</dbReference>
<dbReference type="InterPro" id="IPR002656">
    <property type="entry name" value="Acyl_transf_3_dom"/>
</dbReference>
<feature type="transmembrane region" description="Helical" evidence="7">
    <location>
        <begin position="52"/>
        <end position="69"/>
    </location>
</feature>
<evidence type="ECO:0000256" key="1">
    <source>
        <dbReference type="ARBA" id="ARBA00004651"/>
    </source>
</evidence>
<keyword evidence="4 7" id="KW-0812">Transmembrane</keyword>
<keyword evidence="9" id="KW-0012">Acyltransferase</keyword>
<evidence type="ECO:0000256" key="3">
    <source>
        <dbReference type="ARBA" id="ARBA00022475"/>
    </source>
</evidence>
<feature type="transmembrane region" description="Helical" evidence="7">
    <location>
        <begin position="191"/>
        <end position="209"/>
    </location>
</feature>
<dbReference type="GO" id="GO:0016746">
    <property type="term" value="F:acyltransferase activity"/>
    <property type="evidence" value="ECO:0007669"/>
    <property type="project" value="UniProtKB-KW"/>
</dbReference>
<evidence type="ECO:0000256" key="4">
    <source>
        <dbReference type="ARBA" id="ARBA00022692"/>
    </source>
</evidence>
<dbReference type="Proteomes" id="UP001501321">
    <property type="component" value="Unassembled WGS sequence"/>
</dbReference>
<sequence length="361" mass="40630">MRISSIEAMRTLALLAVVVIHSSPFANPFDPTIWPEPHQIYLAALFNQLTRFAVPFFFLTAGFFFEPKLKGPNAGTALWRYCRPLLLLWLVWSLVYTLVPFDPPAVLSQGYLATMAPQWAWLLSDTNNLWVGGMVHLWYLPALVLAMGLCWLAEKFGKLELTLVLGLLLYLLALLGGSYAKPILGAEWSLMTRNGPFFSLIFVSLGMLVRRHQWRLPSRSAFWLMAAGGLVYLLEGAALYFLDGIPFGRHDFLLGSLPWSLGLFLWLLANPRWGQGSWLEQLAPKVLGLYCLHMLLVIWLMPLSAAWMSPLWEVCKPQVLLALSVLLYQLLAWLPLSSWLLQGRPSGSSTTLRTEKAQAAN</sequence>
<proteinExistence type="inferred from homology"/>
<accession>A0ABP8QKY2</accession>
<feature type="transmembrane region" description="Helical" evidence="7">
    <location>
        <begin position="252"/>
        <end position="269"/>
    </location>
</feature>
<evidence type="ECO:0000256" key="6">
    <source>
        <dbReference type="ARBA" id="ARBA00023136"/>
    </source>
</evidence>
<gene>
    <name evidence="9" type="ORF">GCM10023095_29630</name>
</gene>
<feature type="transmembrane region" description="Helical" evidence="7">
    <location>
        <begin position="129"/>
        <end position="152"/>
    </location>
</feature>
<feature type="transmembrane region" description="Helical" evidence="7">
    <location>
        <begin position="81"/>
        <end position="99"/>
    </location>
</feature>
<feature type="transmembrane region" description="Helical" evidence="7">
    <location>
        <begin position="221"/>
        <end position="240"/>
    </location>
</feature>
<name>A0ABP8QKY2_9GAMM</name>
<comment type="caution">
    <text evidence="9">The sequence shown here is derived from an EMBL/GenBank/DDBJ whole genome shotgun (WGS) entry which is preliminary data.</text>
</comment>
<evidence type="ECO:0000259" key="8">
    <source>
        <dbReference type="Pfam" id="PF01757"/>
    </source>
</evidence>
<evidence type="ECO:0000256" key="7">
    <source>
        <dbReference type="SAM" id="Phobius"/>
    </source>
</evidence>
<feature type="transmembrane region" description="Helical" evidence="7">
    <location>
        <begin position="289"/>
        <end position="307"/>
    </location>
</feature>
<keyword evidence="5 7" id="KW-1133">Transmembrane helix</keyword>
<evidence type="ECO:0000256" key="5">
    <source>
        <dbReference type="ARBA" id="ARBA00022989"/>
    </source>
</evidence>
<keyword evidence="3" id="KW-1003">Cell membrane</keyword>
<evidence type="ECO:0000313" key="9">
    <source>
        <dbReference type="EMBL" id="GAA4503411.1"/>
    </source>
</evidence>
<protein>
    <submittedName>
        <fullName evidence="9">Acyltransferase family protein</fullName>
    </submittedName>
</protein>